<organism evidence="1 2">
    <name type="scientific">Lachnospira eligens</name>
    <dbReference type="NCBI Taxonomy" id="39485"/>
    <lineage>
        <taxon>Bacteria</taxon>
        <taxon>Bacillati</taxon>
        <taxon>Bacillota</taxon>
        <taxon>Clostridia</taxon>
        <taxon>Lachnospirales</taxon>
        <taxon>Lachnospiraceae</taxon>
        <taxon>Lachnospira</taxon>
    </lineage>
</organism>
<dbReference type="EMBL" id="CZBV01000004">
    <property type="protein sequence ID" value="CUQ85922.1"/>
    <property type="molecule type" value="Genomic_DNA"/>
</dbReference>
<gene>
    <name evidence="1" type="ORF">ERS852492_01737</name>
</gene>
<name>A0A174ZIZ2_9FIRM</name>
<dbReference type="GeneID" id="92742288"/>
<proteinExistence type="predicted"/>
<evidence type="ECO:0000313" key="1">
    <source>
        <dbReference type="EMBL" id="CUQ85922.1"/>
    </source>
</evidence>
<evidence type="ECO:0000313" key="2">
    <source>
        <dbReference type="Proteomes" id="UP000095780"/>
    </source>
</evidence>
<dbReference type="AlphaFoldDB" id="A0A174ZIZ2"/>
<dbReference type="RefSeq" id="WP_055287211.1">
    <property type="nucleotide sequence ID" value="NZ_CABIXW010000004.1"/>
</dbReference>
<dbReference type="Proteomes" id="UP000095780">
    <property type="component" value="Unassembled WGS sequence"/>
</dbReference>
<accession>A0A174ZIZ2</accession>
<protein>
    <submittedName>
        <fullName evidence="1">Uncharacterized protein</fullName>
    </submittedName>
</protein>
<reference evidence="1 2" key="1">
    <citation type="submission" date="2015-09" db="EMBL/GenBank/DDBJ databases">
        <authorList>
            <consortium name="Pathogen Informatics"/>
        </authorList>
    </citation>
    <scope>NUCLEOTIDE SEQUENCE [LARGE SCALE GENOMIC DNA]</scope>
    <source>
        <strain evidence="1 2">2789STDY5834878</strain>
    </source>
</reference>
<sequence>MTRNEKKAVIESMAEKFMNIDDLEGKSMTIMVMSAYAEGKAAGKAEERRRWEQKEAVAAV</sequence>